<organism evidence="10 11">
    <name type="scientific">Lineolata rhizophorae</name>
    <dbReference type="NCBI Taxonomy" id="578093"/>
    <lineage>
        <taxon>Eukaryota</taxon>
        <taxon>Fungi</taxon>
        <taxon>Dikarya</taxon>
        <taxon>Ascomycota</taxon>
        <taxon>Pezizomycotina</taxon>
        <taxon>Dothideomycetes</taxon>
        <taxon>Dothideomycetes incertae sedis</taxon>
        <taxon>Lineolatales</taxon>
        <taxon>Lineolataceae</taxon>
        <taxon>Lineolata</taxon>
    </lineage>
</organism>
<keyword evidence="11" id="KW-1185">Reference proteome</keyword>
<evidence type="ECO:0000259" key="9">
    <source>
        <dbReference type="SMART" id="SM00737"/>
    </source>
</evidence>
<dbReference type="EMBL" id="MU001696">
    <property type="protein sequence ID" value="KAF2453643.1"/>
    <property type="molecule type" value="Genomic_DNA"/>
</dbReference>
<dbReference type="PANTHER" id="PTHR11306:SF0">
    <property type="entry name" value="PHOSPHATIDYLGLYCEROL_PHOSPHATIDYLINOSITOL TRANSFER PROTEIN"/>
    <property type="match status" value="1"/>
</dbReference>
<evidence type="ECO:0000256" key="3">
    <source>
        <dbReference type="ARBA" id="ARBA00011245"/>
    </source>
</evidence>
<sequence>MWLPSTKLAILLVASTCTTAARSTWLGASDQVSLTEDLSVPGDNPLFYCSAPDDDILEIDHVDLSPNPPEAGKTLVISAKGTLSEPIEEGAKVHLQVKYGLITLINQEADLCDQVKNVDLECPLEKGETTLTKEVNLPNEIPPGKYTVLADVFTKDGDKITCLTATVAFHR</sequence>
<evidence type="ECO:0000256" key="1">
    <source>
        <dbReference type="ARBA" id="ARBA00002053"/>
    </source>
</evidence>
<comment type="function">
    <text evidence="1">Catalyzes the intermembrane transfer of phosphatidylglycerol and phosphatidylinositol.</text>
</comment>
<accession>A0A6A6NQR0</accession>
<evidence type="ECO:0000256" key="4">
    <source>
        <dbReference type="ARBA" id="ARBA00016056"/>
    </source>
</evidence>
<dbReference type="InterPro" id="IPR039670">
    <property type="entry name" value="NPC2-like"/>
</dbReference>
<dbReference type="SMART" id="SM00737">
    <property type="entry name" value="ML"/>
    <property type="match status" value="1"/>
</dbReference>
<feature type="chain" id="PRO_5025534136" description="Phosphatidylglycerol/phosphatidylinositol transfer protein" evidence="8">
    <location>
        <begin position="21"/>
        <end position="171"/>
    </location>
</feature>
<dbReference type="InterPro" id="IPR033917">
    <property type="entry name" value="ML_PG-PI_TP"/>
</dbReference>
<gene>
    <name evidence="10" type="ORF">BDY21DRAFT_388023</name>
</gene>
<dbReference type="GO" id="GO:0032366">
    <property type="term" value="P:intracellular sterol transport"/>
    <property type="evidence" value="ECO:0007669"/>
    <property type="project" value="InterPro"/>
</dbReference>
<keyword evidence="6 8" id="KW-0732">Signal</keyword>
<reference evidence="10" key="1">
    <citation type="journal article" date="2020" name="Stud. Mycol.">
        <title>101 Dothideomycetes genomes: a test case for predicting lifestyles and emergence of pathogens.</title>
        <authorList>
            <person name="Haridas S."/>
            <person name="Albert R."/>
            <person name="Binder M."/>
            <person name="Bloem J."/>
            <person name="Labutti K."/>
            <person name="Salamov A."/>
            <person name="Andreopoulos B."/>
            <person name="Baker S."/>
            <person name="Barry K."/>
            <person name="Bills G."/>
            <person name="Bluhm B."/>
            <person name="Cannon C."/>
            <person name="Castanera R."/>
            <person name="Culley D."/>
            <person name="Daum C."/>
            <person name="Ezra D."/>
            <person name="Gonzalez J."/>
            <person name="Henrissat B."/>
            <person name="Kuo A."/>
            <person name="Liang C."/>
            <person name="Lipzen A."/>
            <person name="Lutzoni F."/>
            <person name="Magnuson J."/>
            <person name="Mondo S."/>
            <person name="Nolan M."/>
            <person name="Ohm R."/>
            <person name="Pangilinan J."/>
            <person name="Park H.-J."/>
            <person name="Ramirez L."/>
            <person name="Alfaro M."/>
            <person name="Sun H."/>
            <person name="Tritt A."/>
            <person name="Yoshinaga Y."/>
            <person name="Zwiers L.-H."/>
            <person name="Turgeon B."/>
            <person name="Goodwin S."/>
            <person name="Spatafora J."/>
            <person name="Crous P."/>
            <person name="Grigoriev I."/>
        </authorList>
    </citation>
    <scope>NUCLEOTIDE SEQUENCE</scope>
    <source>
        <strain evidence="10">ATCC 16933</strain>
    </source>
</reference>
<evidence type="ECO:0000256" key="8">
    <source>
        <dbReference type="SAM" id="SignalP"/>
    </source>
</evidence>
<evidence type="ECO:0000256" key="5">
    <source>
        <dbReference type="ARBA" id="ARBA00022448"/>
    </source>
</evidence>
<dbReference type="GO" id="GO:0032934">
    <property type="term" value="F:sterol binding"/>
    <property type="evidence" value="ECO:0007669"/>
    <property type="project" value="InterPro"/>
</dbReference>
<dbReference type="OrthoDB" id="6409159at2759"/>
<proteinExistence type="inferred from homology"/>
<protein>
    <recommendedName>
        <fullName evidence="4">Phosphatidylglycerol/phosphatidylinositol transfer protein</fullName>
    </recommendedName>
</protein>
<dbReference type="AlphaFoldDB" id="A0A6A6NQR0"/>
<dbReference type="CDD" id="cd00917">
    <property type="entry name" value="PG-PI_TP"/>
    <property type="match status" value="1"/>
</dbReference>
<evidence type="ECO:0000313" key="11">
    <source>
        <dbReference type="Proteomes" id="UP000799766"/>
    </source>
</evidence>
<dbReference type="Proteomes" id="UP000799766">
    <property type="component" value="Unassembled WGS sequence"/>
</dbReference>
<keyword evidence="5" id="KW-0813">Transport</keyword>
<dbReference type="Pfam" id="PF02221">
    <property type="entry name" value="E1_DerP2_DerF2"/>
    <property type="match status" value="1"/>
</dbReference>
<dbReference type="InterPro" id="IPR014756">
    <property type="entry name" value="Ig_E-set"/>
</dbReference>
<dbReference type="Gene3D" id="2.60.40.770">
    <property type="match status" value="1"/>
</dbReference>
<evidence type="ECO:0000256" key="6">
    <source>
        <dbReference type="ARBA" id="ARBA00022729"/>
    </source>
</evidence>
<evidence type="ECO:0000256" key="2">
    <source>
        <dbReference type="ARBA" id="ARBA00006370"/>
    </source>
</evidence>
<feature type="signal peptide" evidence="8">
    <location>
        <begin position="1"/>
        <end position="20"/>
    </location>
</feature>
<evidence type="ECO:0000256" key="7">
    <source>
        <dbReference type="ARBA" id="ARBA00023055"/>
    </source>
</evidence>
<evidence type="ECO:0000313" key="10">
    <source>
        <dbReference type="EMBL" id="KAF2453643.1"/>
    </source>
</evidence>
<keyword evidence="7" id="KW-0445">Lipid transport</keyword>
<comment type="subunit">
    <text evidence="3">Monomer.</text>
</comment>
<dbReference type="FunFam" id="2.60.40.770:FF:000004">
    <property type="entry name" value="Phosphatidylglycerol/phosphatidylinositol transfer protein"/>
    <property type="match status" value="1"/>
</dbReference>
<dbReference type="PANTHER" id="PTHR11306">
    <property type="entry name" value="NIEMANN PICK TYPE C2 PROTEIN NPC2-RELATED"/>
    <property type="match status" value="1"/>
</dbReference>
<dbReference type="SUPFAM" id="SSF81296">
    <property type="entry name" value="E set domains"/>
    <property type="match status" value="1"/>
</dbReference>
<comment type="similarity">
    <text evidence="2">Belongs to the NPC2 family.</text>
</comment>
<feature type="domain" description="MD-2-related lipid-recognition" evidence="9">
    <location>
        <begin position="46"/>
        <end position="167"/>
    </location>
</feature>
<dbReference type="InterPro" id="IPR003172">
    <property type="entry name" value="ML_dom"/>
</dbReference>
<name>A0A6A6NQR0_9PEZI</name>